<gene>
    <name evidence="2" type="ORF">TrLO_g13841</name>
</gene>
<feature type="compositionally biased region" description="Polar residues" evidence="1">
    <location>
        <begin position="110"/>
        <end position="122"/>
    </location>
</feature>
<dbReference type="AlphaFoldDB" id="A0A9W7ADX8"/>
<dbReference type="GO" id="GO:0005634">
    <property type="term" value="C:nucleus"/>
    <property type="evidence" value="ECO:0007669"/>
    <property type="project" value="TreeGrafter"/>
</dbReference>
<feature type="region of interest" description="Disordered" evidence="1">
    <location>
        <begin position="67"/>
        <end position="149"/>
    </location>
</feature>
<dbReference type="InterPro" id="IPR015257">
    <property type="entry name" value="Maf1"/>
</dbReference>
<dbReference type="Proteomes" id="UP001165122">
    <property type="component" value="Unassembled WGS sequence"/>
</dbReference>
<protein>
    <recommendedName>
        <fullName evidence="4">Repressor of RNA polymerase III transcription</fullName>
    </recommendedName>
</protein>
<dbReference type="GO" id="GO:0000994">
    <property type="term" value="F:RNA polymerase III core binding"/>
    <property type="evidence" value="ECO:0007669"/>
    <property type="project" value="TreeGrafter"/>
</dbReference>
<dbReference type="OrthoDB" id="277029at2759"/>
<dbReference type="Gene3D" id="3.40.1000.50">
    <property type="entry name" value="Repressor of RNA polymerase III transcription Maf1"/>
    <property type="match status" value="1"/>
</dbReference>
<organism evidence="2 3">
    <name type="scientific">Triparma laevis f. longispina</name>
    <dbReference type="NCBI Taxonomy" id="1714387"/>
    <lineage>
        <taxon>Eukaryota</taxon>
        <taxon>Sar</taxon>
        <taxon>Stramenopiles</taxon>
        <taxon>Ochrophyta</taxon>
        <taxon>Bolidophyceae</taxon>
        <taxon>Parmales</taxon>
        <taxon>Triparmaceae</taxon>
        <taxon>Triparma</taxon>
    </lineage>
</organism>
<keyword evidence="3" id="KW-1185">Reference proteome</keyword>
<feature type="region of interest" description="Disordered" evidence="1">
    <location>
        <begin position="302"/>
        <end position="333"/>
    </location>
</feature>
<proteinExistence type="predicted"/>
<comment type="caution">
    <text evidence="2">The sequence shown here is derived from an EMBL/GenBank/DDBJ whole genome shotgun (WGS) entry which is preliminary data.</text>
</comment>
<sequence>MKLITSPALSEQAAKLQDVTIGDRILSCTLDIFSCKRTNDEKKVAGKLNVRQDEECKHLTELNNDKMQDKIHSIKEQRKRSSSISSESDYTPGYTQRKRSKSNDYENDATAGTSPNSYSNSKTVDKNEAVKPTLPPKPSVTMTSLGDLSDPSVRRLHTDLILTLNATFSDYNFDSLKPSSFKRLSHERSNGAGESVININNRLHTSFASTSPTSNPGSLGGENVDVDRVLGEMWGAVGEIVELKECEVFSYIPEVEGDPFSEDGVLWSFNYFMFHKSEKKILYFTCLARTLDRHFASNKGTMDEDERRILREEEYSEGGGSERENHSFSMDFD</sequence>
<evidence type="ECO:0008006" key="4">
    <source>
        <dbReference type="Google" id="ProtNLM"/>
    </source>
</evidence>
<evidence type="ECO:0000313" key="2">
    <source>
        <dbReference type="EMBL" id="GMH70512.1"/>
    </source>
</evidence>
<dbReference type="PANTHER" id="PTHR22504:SF0">
    <property type="entry name" value="REPRESSOR OF RNA POLYMERASE III TRANSCRIPTION MAF1 HOMOLOG"/>
    <property type="match status" value="1"/>
</dbReference>
<dbReference type="Pfam" id="PF09174">
    <property type="entry name" value="Maf1"/>
    <property type="match status" value="1"/>
</dbReference>
<feature type="compositionally biased region" description="Basic and acidic residues" evidence="1">
    <location>
        <begin position="302"/>
        <end position="313"/>
    </location>
</feature>
<evidence type="ECO:0000313" key="3">
    <source>
        <dbReference type="Proteomes" id="UP001165122"/>
    </source>
</evidence>
<name>A0A9W7ADX8_9STRA</name>
<reference evidence="3" key="1">
    <citation type="journal article" date="2023" name="Commun. Biol.">
        <title>Genome analysis of Parmales, the sister group of diatoms, reveals the evolutionary specialization of diatoms from phago-mixotrophs to photoautotrophs.</title>
        <authorList>
            <person name="Ban H."/>
            <person name="Sato S."/>
            <person name="Yoshikawa S."/>
            <person name="Yamada K."/>
            <person name="Nakamura Y."/>
            <person name="Ichinomiya M."/>
            <person name="Sato N."/>
            <person name="Blanc-Mathieu R."/>
            <person name="Endo H."/>
            <person name="Kuwata A."/>
            <person name="Ogata H."/>
        </authorList>
    </citation>
    <scope>NUCLEOTIDE SEQUENCE [LARGE SCALE GENOMIC DNA]</scope>
    <source>
        <strain evidence="3">NIES 3700</strain>
    </source>
</reference>
<dbReference type="PANTHER" id="PTHR22504">
    <property type="entry name" value="REPRESSOR OF RNA POLYMERASE III TRANSCRIPTION MAF1"/>
    <property type="match status" value="1"/>
</dbReference>
<dbReference type="GO" id="GO:0016480">
    <property type="term" value="P:negative regulation of transcription by RNA polymerase III"/>
    <property type="evidence" value="ECO:0007669"/>
    <property type="project" value="InterPro"/>
</dbReference>
<accession>A0A9W7ADX8</accession>
<dbReference type="InterPro" id="IPR038564">
    <property type="entry name" value="Maf1_sf"/>
</dbReference>
<feature type="compositionally biased region" description="Basic and acidic residues" evidence="1">
    <location>
        <begin position="67"/>
        <end position="76"/>
    </location>
</feature>
<evidence type="ECO:0000256" key="1">
    <source>
        <dbReference type="SAM" id="MobiDB-lite"/>
    </source>
</evidence>
<dbReference type="EMBL" id="BRXW01000621">
    <property type="protein sequence ID" value="GMH70512.1"/>
    <property type="molecule type" value="Genomic_DNA"/>
</dbReference>